<feature type="transmembrane region" description="Helical" evidence="2">
    <location>
        <begin position="194"/>
        <end position="219"/>
    </location>
</feature>
<keyword evidence="2" id="KW-0472">Membrane</keyword>
<evidence type="ECO:0000256" key="1">
    <source>
        <dbReference type="SAM" id="MobiDB-lite"/>
    </source>
</evidence>
<dbReference type="RefSeq" id="WP_208033700.1">
    <property type="nucleotide sequence ID" value="NZ_CP071839.1"/>
</dbReference>
<dbReference type="EMBL" id="CP071839">
    <property type="protein sequence ID" value="QTE00229.1"/>
    <property type="molecule type" value="Genomic_DNA"/>
</dbReference>
<organism evidence="3 4">
    <name type="scientific">Streptomyces cyanogenus</name>
    <dbReference type="NCBI Taxonomy" id="80860"/>
    <lineage>
        <taxon>Bacteria</taxon>
        <taxon>Bacillati</taxon>
        <taxon>Actinomycetota</taxon>
        <taxon>Actinomycetes</taxon>
        <taxon>Kitasatosporales</taxon>
        <taxon>Streptomycetaceae</taxon>
        <taxon>Streptomyces</taxon>
    </lineage>
</organism>
<name>A0ABX7TX44_STRCY</name>
<protein>
    <recommendedName>
        <fullName evidence="5">Integral membrane protein</fullName>
    </recommendedName>
</protein>
<feature type="transmembrane region" description="Helical" evidence="2">
    <location>
        <begin position="154"/>
        <end position="173"/>
    </location>
</feature>
<evidence type="ECO:0000313" key="4">
    <source>
        <dbReference type="Proteomes" id="UP000663908"/>
    </source>
</evidence>
<proteinExistence type="predicted"/>
<evidence type="ECO:0000313" key="3">
    <source>
        <dbReference type="EMBL" id="QTE00229.1"/>
    </source>
</evidence>
<keyword evidence="2" id="KW-0812">Transmembrane</keyword>
<feature type="transmembrane region" description="Helical" evidence="2">
    <location>
        <begin position="231"/>
        <end position="251"/>
    </location>
</feature>
<evidence type="ECO:0000256" key="2">
    <source>
        <dbReference type="SAM" id="Phobius"/>
    </source>
</evidence>
<accession>A0ABX7TX44</accession>
<keyword evidence="2" id="KW-1133">Transmembrane helix</keyword>
<gene>
    <name evidence="3" type="ORF">S1361_23035</name>
</gene>
<feature type="transmembrane region" description="Helical" evidence="2">
    <location>
        <begin position="45"/>
        <end position="66"/>
    </location>
</feature>
<feature type="region of interest" description="Disordered" evidence="1">
    <location>
        <begin position="260"/>
        <end position="280"/>
    </location>
</feature>
<reference evidence="3 4" key="1">
    <citation type="submission" date="2021-03" db="EMBL/GenBank/DDBJ databases">
        <title>Complete genome sequence of Streptomyces cyanogenus S136, producer of anticancer angucycline landomycin A.</title>
        <authorList>
            <person name="Hrab P."/>
            <person name="Ruckert C."/>
            <person name="Busche T."/>
            <person name="Ostash I."/>
            <person name="Kalinowski J."/>
            <person name="Fedorenko V."/>
            <person name="Yushchuk O."/>
            <person name="Ostash B."/>
        </authorList>
    </citation>
    <scope>NUCLEOTIDE SEQUENCE [LARGE SCALE GENOMIC DNA]</scope>
    <source>
        <strain evidence="3 4">S136</strain>
    </source>
</reference>
<sequence length="280" mass="28727">MSETELSATVPASRAPVDRYARWTGLLVGALAERWLTLRAGGDGVLYAIPAFGLCTVAGVLAGDALTPQARGAVRTAGLAPRRVRDHVPPRMTALLLALAGALVLLLAVASAVASPDDLGRAGRSLTVHCARAADATGSRLLSQSAGPWPGSHYALPMLGSLAVATAACGWSLRRIATRPGDEQSRRDRSLAVVAAWGLVVSASLLGAASTASGALMSVTCDGAVGTVANWVLWPLAAVALVTVPWMLVTVCSPRASWPRRAAGAGHGGRTRRPAPGDRR</sequence>
<feature type="transmembrane region" description="Helical" evidence="2">
    <location>
        <begin position="92"/>
        <end position="114"/>
    </location>
</feature>
<keyword evidence="4" id="KW-1185">Reference proteome</keyword>
<evidence type="ECO:0008006" key="5">
    <source>
        <dbReference type="Google" id="ProtNLM"/>
    </source>
</evidence>
<dbReference type="Proteomes" id="UP000663908">
    <property type="component" value="Chromosome"/>
</dbReference>